<evidence type="ECO:0000313" key="5">
    <source>
        <dbReference type="EMBL" id="NIA69059.1"/>
    </source>
</evidence>
<dbReference type="PANTHER" id="PTHR30222:SF17">
    <property type="entry name" value="SPERMIDINE_PUTRESCINE-BINDING PERIPLASMIC PROTEIN"/>
    <property type="match status" value="1"/>
</dbReference>
<dbReference type="GO" id="GO:0019808">
    <property type="term" value="F:polyamine binding"/>
    <property type="evidence" value="ECO:0007669"/>
    <property type="project" value="InterPro"/>
</dbReference>
<proteinExistence type="predicted"/>
<dbReference type="InterPro" id="IPR006059">
    <property type="entry name" value="SBP"/>
</dbReference>
<dbReference type="InterPro" id="IPR001188">
    <property type="entry name" value="Sperm_putr-bd"/>
</dbReference>
<sequence>MFSLTQGHVKSALPRHSGRLLGAAVVTAGVATGSVLFPLSAQAAEELNALVWCDHTDPALIKPFEEKYGVKVNLKEYEGTGAALAIVEQSRPGDWDVFVIDGVDVPRVVEAGLLAELPKGELPLADTFSQVQMTDVTHKDGKMYAIMEKFGYNVISYDKSKVDPADMRDLQTLWSDKYKSRIAVYDYYIPLMNLVALKMGMKPSDITADKLPAIRDELFKLKDNSAMVGEVVSSTTALATGEADILIGGGEWAVAVMQSENPDLDWVLPDQGGILWSQSLAVFKDSKNKDLAVEFVKYVMSPEGQARLATSSCFWGMPANKKAGALLSPEQKSALRWDEQEKFLANSHRYFIPDAELDAEMLDVWTEFLQH</sequence>
<protein>
    <submittedName>
        <fullName evidence="5">Spermidine/putrescine ABC transporter substrate-binding protein</fullName>
    </submittedName>
</protein>
<evidence type="ECO:0000313" key="6">
    <source>
        <dbReference type="Proteomes" id="UP000761264"/>
    </source>
</evidence>
<name>A0A967CCI3_9PROT</name>
<reference evidence="5" key="1">
    <citation type="submission" date="2020-03" db="EMBL/GenBank/DDBJ databases">
        <title>Genome of Pelagibius litoralis DSM 21314T.</title>
        <authorList>
            <person name="Wang G."/>
        </authorList>
    </citation>
    <scope>NUCLEOTIDE SEQUENCE</scope>
    <source>
        <strain evidence="5">DSM 21314</strain>
    </source>
</reference>
<accession>A0A967CCI3</accession>
<dbReference type="CDD" id="cd13590">
    <property type="entry name" value="PBP2_PotD_PotF_like"/>
    <property type="match status" value="1"/>
</dbReference>
<dbReference type="SUPFAM" id="SSF53850">
    <property type="entry name" value="Periplasmic binding protein-like II"/>
    <property type="match status" value="1"/>
</dbReference>
<evidence type="ECO:0000256" key="4">
    <source>
        <dbReference type="ARBA" id="ARBA00022764"/>
    </source>
</evidence>
<dbReference type="AlphaFoldDB" id="A0A967CCI3"/>
<evidence type="ECO:0000256" key="1">
    <source>
        <dbReference type="ARBA" id="ARBA00004418"/>
    </source>
</evidence>
<keyword evidence="4" id="KW-0574">Periplasm</keyword>
<dbReference type="Proteomes" id="UP000761264">
    <property type="component" value="Unassembled WGS sequence"/>
</dbReference>
<dbReference type="GO" id="GO:0042597">
    <property type="term" value="C:periplasmic space"/>
    <property type="evidence" value="ECO:0007669"/>
    <property type="project" value="UniProtKB-SubCell"/>
</dbReference>
<keyword evidence="2" id="KW-0813">Transport</keyword>
<comment type="caution">
    <text evidence="5">The sequence shown here is derived from an EMBL/GenBank/DDBJ whole genome shotgun (WGS) entry which is preliminary data.</text>
</comment>
<dbReference type="GO" id="GO:0015846">
    <property type="term" value="P:polyamine transport"/>
    <property type="evidence" value="ECO:0007669"/>
    <property type="project" value="InterPro"/>
</dbReference>
<dbReference type="PANTHER" id="PTHR30222">
    <property type="entry name" value="SPERMIDINE/PUTRESCINE-BINDING PERIPLASMIC PROTEIN"/>
    <property type="match status" value="1"/>
</dbReference>
<dbReference type="EMBL" id="JAAQPH010000007">
    <property type="protein sequence ID" value="NIA69059.1"/>
    <property type="molecule type" value="Genomic_DNA"/>
</dbReference>
<comment type="subcellular location">
    <subcellularLocation>
        <location evidence="1">Periplasm</location>
    </subcellularLocation>
</comment>
<evidence type="ECO:0000256" key="3">
    <source>
        <dbReference type="ARBA" id="ARBA00022729"/>
    </source>
</evidence>
<keyword evidence="3" id="KW-0732">Signal</keyword>
<dbReference type="Gene3D" id="3.40.190.10">
    <property type="entry name" value="Periplasmic binding protein-like II"/>
    <property type="match status" value="2"/>
</dbReference>
<organism evidence="5 6">
    <name type="scientific">Pelagibius litoralis</name>
    <dbReference type="NCBI Taxonomy" id="374515"/>
    <lineage>
        <taxon>Bacteria</taxon>
        <taxon>Pseudomonadati</taxon>
        <taxon>Pseudomonadota</taxon>
        <taxon>Alphaproteobacteria</taxon>
        <taxon>Rhodospirillales</taxon>
        <taxon>Rhodovibrionaceae</taxon>
        <taxon>Pelagibius</taxon>
    </lineage>
</organism>
<dbReference type="RefSeq" id="WP_167224279.1">
    <property type="nucleotide sequence ID" value="NZ_JAAQPH010000007.1"/>
</dbReference>
<dbReference type="Pfam" id="PF13416">
    <property type="entry name" value="SBP_bac_8"/>
    <property type="match status" value="1"/>
</dbReference>
<dbReference type="PRINTS" id="PR00909">
    <property type="entry name" value="SPERMDNBNDNG"/>
</dbReference>
<keyword evidence="6" id="KW-1185">Reference proteome</keyword>
<evidence type="ECO:0000256" key="2">
    <source>
        <dbReference type="ARBA" id="ARBA00022448"/>
    </source>
</evidence>
<gene>
    <name evidence="5" type="ORF">HBA54_10695</name>
</gene>